<gene>
    <name evidence="13" type="ORF">EXIGLDRAFT_654147</name>
    <name evidence="14" type="ORF">EXIGLDRAFT_740389</name>
</gene>
<dbReference type="PRINTS" id="PR00989">
    <property type="entry name" value="ADENOKINASE"/>
</dbReference>
<evidence type="ECO:0000256" key="3">
    <source>
        <dbReference type="ARBA" id="ARBA00010688"/>
    </source>
</evidence>
<evidence type="ECO:0000256" key="6">
    <source>
        <dbReference type="ARBA" id="ARBA00022726"/>
    </source>
</evidence>
<dbReference type="PANTHER" id="PTHR45769">
    <property type="entry name" value="ADENOSINE KINASE"/>
    <property type="match status" value="1"/>
</dbReference>
<dbReference type="GO" id="GO:0005829">
    <property type="term" value="C:cytosol"/>
    <property type="evidence" value="ECO:0007669"/>
    <property type="project" value="TreeGrafter"/>
</dbReference>
<dbReference type="InterPro" id="IPR001805">
    <property type="entry name" value="Adenokinase"/>
</dbReference>
<dbReference type="Pfam" id="PF00294">
    <property type="entry name" value="PfkB"/>
    <property type="match status" value="1"/>
</dbReference>
<dbReference type="GO" id="GO:0006144">
    <property type="term" value="P:purine nucleobase metabolic process"/>
    <property type="evidence" value="ECO:0007669"/>
    <property type="project" value="TreeGrafter"/>
</dbReference>
<organism evidence="13 15">
    <name type="scientific">Exidia glandulosa HHB12029</name>
    <dbReference type="NCBI Taxonomy" id="1314781"/>
    <lineage>
        <taxon>Eukaryota</taxon>
        <taxon>Fungi</taxon>
        <taxon>Dikarya</taxon>
        <taxon>Basidiomycota</taxon>
        <taxon>Agaricomycotina</taxon>
        <taxon>Agaricomycetes</taxon>
        <taxon>Auriculariales</taxon>
        <taxon>Exidiaceae</taxon>
        <taxon>Exidia</taxon>
    </lineage>
</organism>
<evidence type="ECO:0000313" key="13">
    <source>
        <dbReference type="EMBL" id="KZV85392.1"/>
    </source>
</evidence>
<keyword evidence="5 11" id="KW-0808">Transferase</keyword>
<protein>
    <recommendedName>
        <fullName evidence="4 11">Adenosine kinase</fullName>
        <shortName evidence="11">AK</shortName>
        <ecNumber evidence="4 11">2.7.1.20</ecNumber>
    </recommendedName>
    <alternativeName>
        <fullName evidence="11">Adenosine 5'-phosphotransferase</fullName>
    </alternativeName>
</protein>
<comment type="cofactor">
    <cofactor evidence="1 11">
        <name>Mg(2+)</name>
        <dbReference type="ChEBI" id="CHEBI:18420"/>
    </cofactor>
</comment>
<dbReference type="InterPro" id="IPR002173">
    <property type="entry name" value="Carboh/pur_kinase_PfkB_CS"/>
</dbReference>
<evidence type="ECO:0000256" key="10">
    <source>
        <dbReference type="PIRSR" id="PIRSR601805-1"/>
    </source>
</evidence>
<dbReference type="InterPro" id="IPR011611">
    <property type="entry name" value="PfkB_dom"/>
</dbReference>
<dbReference type="EMBL" id="KV426190">
    <property type="protein sequence ID" value="KZV85392.1"/>
    <property type="molecule type" value="Genomic_DNA"/>
</dbReference>
<proteinExistence type="inferred from homology"/>
<dbReference type="EMBL" id="KV426012">
    <property type="protein sequence ID" value="KZV92245.1"/>
    <property type="molecule type" value="Genomic_DNA"/>
</dbReference>
<dbReference type="OrthoDB" id="432447at2759"/>
<keyword evidence="11" id="KW-0460">Magnesium</keyword>
<evidence type="ECO:0000256" key="2">
    <source>
        <dbReference type="ARBA" id="ARBA00004801"/>
    </source>
</evidence>
<dbReference type="GO" id="GO:0044209">
    <property type="term" value="P:AMP salvage"/>
    <property type="evidence" value="ECO:0007669"/>
    <property type="project" value="UniProtKB-UniRule"/>
</dbReference>
<keyword evidence="8 11" id="KW-0418">Kinase</keyword>
<keyword evidence="15" id="KW-1185">Reference proteome</keyword>
<comment type="function">
    <text evidence="11">ATP dependent phosphorylation of adenosine and other related nucleoside analogs to monophosphate derivatives.</text>
</comment>
<dbReference type="EC" id="2.7.1.20" evidence="4 11"/>
<dbReference type="GO" id="GO:0004001">
    <property type="term" value="F:adenosine kinase activity"/>
    <property type="evidence" value="ECO:0007669"/>
    <property type="project" value="UniProtKB-UniRule"/>
</dbReference>
<sequence>MSTYDLFCMGNPLLDMQVTNGEALLEKYNLKANDAILAGPEHAPLYEELIAKHKLTFVAGGAAQNASRGAAYVLPPHSVVYAGCVGDDELASQLKQANEREGVHSAYLVKKGEKTGACAVVITGHNRSLVTTLAAAEKFEKSHLESPEVAKLIDAAKFFYLGGFFLTHGVESAVYLAKKASEDSKVFAMNLSAPFIPQFFKVQVDEILPYVDIVFGNDAEASAWAGAVGLPNTEDIPAIARALAEQPKANAARPRIVVITRGHLSTIVVSSAEPEKPREFAINQLKDEEIVDTNGAGDAFAGGFMGALVLGKDIDDAVRVGHALGAMCVQQIGPQFKWPKVQVV</sequence>
<dbReference type="UniPathway" id="UPA00588">
    <property type="reaction ID" value="UER00659"/>
</dbReference>
<keyword evidence="9 11" id="KW-0067">ATP-binding</keyword>
<evidence type="ECO:0000313" key="14">
    <source>
        <dbReference type="EMBL" id="KZV92245.1"/>
    </source>
</evidence>
<dbReference type="AlphaFoldDB" id="A0A165DUL3"/>
<comment type="pathway">
    <text evidence="2 11">Purine metabolism; AMP biosynthesis via salvage pathway; AMP from adenosine: step 1/1.</text>
</comment>
<dbReference type="FunCoup" id="A0A165DUL3">
    <property type="interactions" value="556"/>
</dbReference>
<keyword evidence="7 11" id="KW-0547">Nucleotide-binding</keyword>
<evidence type="ECO:0000313" key="15">
    <source>
        <dbReference type="Proteomes" id="UP000077266"/>
    </source>
</evidence>
<evidence type="ECO:0000256" key="1">
    <source>
        <dbReference type="ARBA" id="ARBA00001946"/>
    </source>
</evidence>
<dbReference type="PROSITE" id="PS00584">
    <property type="entry name" value="PFKB_KINASES_2"/>
    <property type="match status" value="1"/>
</dbReference>
<evidence type="ECO:0000259" key="12">
    <source>
        <dbReference type="Pfam" id="PF00294"/>
    </source>
</evidence>
<dbReference type="Gene3D" id="3.30.1110.10">
    <property type="match status" value="1"/>
</dbReference>
<reference evidence="13 15" key="1">
    <citation type="journal article" date="2016" name="Mol. Biol. Evol.">
        <title>Comparative Genomics of Early-Diverging Mushroom-Forming Fungi Provides Insights into the Origins of Lignocellulose Decay Capabilities.</title>
        <authorList>
            <person name="Nagy L.G."/>
            <person name="Riley R."/>
            <person name="Tritt A."/>
            <person name="Adam C."/>
            <person name="Daum C."/>
            <person name="Floudas D."/>
            <person name="Sun H."/>
            <person name="Yadav J.S."/>
            <person name="Pangilinan J."/>
            <person name="Larsson K.H."/>
            <person name="Matsuura K."/>
            <person name="Barry K."/>
            <person name="Labutti K."/>
            <person name="Kuo R."/>
            <person name="Ohm R.A."/>
            <person name="Bhattacharya S.S."/>
            <person name="Shirouzu T."/>
            <person name="Yoshinaga Y."/>
            <person name="Martin F.M."/>
            <person name="Grigoriev I.V."/>
            <person name="Hibbett D.S."/>
        </authorList>
    </citation>
    <scope>NUCLEOTIDE SEQUENCE [LARGE SCALE GENOMIC DNA]</scope>
    <source>
        <strain evidence="13 15">HHB12029</strain>
    </source>
</reference>
<dbReference type="GO" id="GO:0006166">
    <property type="term" value="P:purine ribonucleoside salvage"/>
    <property type="evidence" value="ECO:0007669"/>
    <property type="project" value="UniProtKB-KW"/>
</dbReference>
<accession>A0A165DUL3</accession>
<dbReference type="STRING" id="1314781.A0A165DUL3"/>
<dbReference type="PANTHER" id="PTHR45769:SF3">
    <property type="entry name" value="ADENOSINE KINASE"/>
    <property type="match status" value="1"/>
</dbReference>
<evidence type="ECO:0000256" key="4">
    <source>
        <dbReference type="ARBA" id="ARBA00012119"/>
    </source>
</evidence>
<dbReference type="InterPro" id="IPR029056">
    <property type="entry name" value="Ribokinase-like"/>
</dbReference>
<dbReference type="GO" id="GO:0005634">
    <property type="term" value="C:nucleus"/>
    <property type="evidence" value="ECO:0007669"/>
    <property type="project" value="TreeGrafter"/>
</dbReference>
<dbReference type="GO" id="GO:0005524">
    <property type="term" value="F:ATP binding"/>
    <property type="evidence" value="ECO:0007669"/>
    <property type="project" value="UniProtKB-UniRule"/>
</dbReference>
<comment type="similarity">
    <text evidence="3 11">Belongs to the carbohydrate kinase PfkB family.</text>
</comment>
<evidence type="ECO:0000256" key="7">
    <source>
        <dbReference type="ARBA" id="ARBA00022741"/>
    </source>
</evidence>
<comment type="catalytic activity">
    <reaction evidence="11">
        <text>adenosine + ATP = AMP + ADP + H(+)</text>
        <dbReference type="Rhea" id="RHEA:20824"/>
        <dbReference type="ChEBI" id="CHEBI:15378"/>
        <dbReference type="ChEBI" id="CHEBI:16335"/>
        <dbReference type="ChEBI" id="CHEBI:30616"/>
        <dbReference type="ChEBI" id="CHEBI:456215"/>
        <dbReference type="ChEBI" id="CHEBI:456216"/>
        <dbReference type="EC" id="2.7.1.20"/>
    </reaction>
</comment>
<feature type="active site" description="Proton acceptor" evidence="10">
    <location>
        <position position="298"/>
    </location>
</feature>
<feature type="domain" description="Carbohydrate kinase PfkB" evidence="12">
    <location>
        <begin position="25"/>
        <end position="340"/>
    </location>
</feature>
<evidence type="ECO:0000256" key="11">
    <source>
        <dbReference type="RuleBase" id="RU368116"/>
    </source>
</evidence>
<dbReference type="SUPFAM" id="SSF53613">
    <property type="entry name" value="Ribokinase-like"/>
    <property type="match status" value="1"/>
</dbReference>
<dbReference type="Gene3D" id="3.40.1190.20">
    <property type="match status" value="1"/>
</dbReference>
<evidence type="ECO:0000256" key="5">
    <source>
        <dbReference type="ARBA" id="ARBA00022679"/>
    </source>
</evidence>
<evidence type="ECO:0000256" key="9">
    <source>
        <dbReference type="ARBA" id="ARBA00022840"/>
    </source>
</evidence>
<keyword evidence="6 11" id="KW-0660">Purine salvage</keyword>
<name>A0A165DUL3_EXIGL</name>
<dbReference type="Proteomes" id="UP000077266">
    <property type="component" value="Unassembled WGS sequence"/>
</dbReference>
<evidence type="ECO:0000256" key="8">
    <source>
        <dbReference type="ARBA" id="ARBA00022777"/>
    </source>
</evidence>
<dbReference type="CDD" id="cd01168">
    <property type="entry name" value="adenosine_kinase"/>
    <property type="match status" value="1"/>
</dbReference>